<evidence type="ECO:0000259" key="1">
    <source>
        <dbReference type="PROSITE" id="PS50011"/>
    </source>
</evidence>
<dbReference type="Proteomes" id="UP000800035">
    <property type="component" value="Unassembled WGS sequence"/>
</dbReference>
<gene>
    <name evidence="2" type="ORF">CC80DRAFT_405035</name>
</gene>
<protein>
    <submittedName>
        <fullName evidence="2">Kinase-like protein</fullName>
    </submittedName>
</protein>
<dbReference type="EMBL" id="ML976983">
    <property type="protein sequence ID" value="KAF1960302.1"/>
    <property type="molecule type" value="Genomic_DNA"/>
</dbReference>
<dbReference type="InterPro" id="IPR008271">
    <property type="entry name" value="Ser/Thr_kinase_AS"/>
</dbReference>
<proteinExistence type="predicted"/>
<organism evidence="2 3">
    <name type="scientific">Byssothecium circinans</name>
    <dbReference type="NCBI Taxonomy" id="147558"/>
    <lineage>
        <taxon>Eukaryota</taxon>
        <taxon>Fungi</taxon>
        <taxon>Dikarya</taxon>
        <taxon>Ascomycota</taxon>
        <taxon>Pezizomycotina</taxon>
        <taxon>Dothideomycetes</taxon>
        <taxon>Pleosporomycetidae</taxon>
        <taxon>Pleosporales</taxon>
        <taxon>Massarineae</taxon>
        <taxon>Massarinaceae</taxon>
        <taxon>Byssothecium</taxon>
    </lineage>
</organism>
<dbReference type="Gene3D" id="1.10.510.10">
    <property type="entry name" value="Transferase(Phosphotransferase) domain 1"/>
    <property type="match status" value="1"/>
</dbReference>
<dbReference type="AlphaFoldDB" id="A0A6A5U8Y8"/>
<dbReference type="PANTHER" id="PTHR48011">
    <property type="entry name" value="CCR4-NOT TRANSCRIPTIONAL COMPLEX SUBUNIT CAF120-RELATED"/>
    <property type="match status" value="1"/>
</dbReference>
<keyword evidence="2" id="KW-0418">Kinase</keyword>
<reference evidence="2" key="1">
    <citation type="journal article" date="2020" name="Stud. Mycol.">
        <title>101 Dothideomycetes genomes: a test case for predicting lifestyles and emergence of pathogens.</title>
        <authorList>
            <person name="Haridas S."/>
            <person name="Albert R."/>
            <person name="Binder M."/>
            <person name="Bloem J."/>
            <person name="Labutti K."/>
            <person name="Salamov A."/>
            <person name="Andreopoulos B."/>
            <person name="Baker S."/>
            <person name="Barry K."/>
            <person name="Bills G."/>
            <person name="Bluhm B."/>
            <person name="Cannon C."/>
            <person name="Castanera R."/>
            <person name="Culley D."/>
            <person name="Daum C."/>
            <person name="Ezra D."/>
            <person name="Gonzalez J."/>
            <person name="Henrissat B."/>
            <person name="Kuo A."/>
            <person name="Liang C."/>
            <person name="Lipzen A."/>
            <person name="Lutzoni F."/>
            <person name="Magnuson J."/>
            <person name="Mondo S."/>
            <person name="Nolan M."/>
            <person name="Ohm R."/>
            <person name="Pangilinan J."/>
            <person name="Park H.-J."/>
            <person name="Ramirez L."/>
            <person name="Alfaro M."/>
            <person name="Sun H."/>
            <person name="Tritt A."/>
            <person name="Yoshinaga Y."/>
            <person name="Zwiers L.-H."/>
            <person name="Turgeon B."/>
            <person name="Goodwin S."/>
            <person name="Spatafora J."/>
            <person name="Crous P."/>
            <person name="Grigoriev I."/>
        </authorList>
    </citation>
    <scope>NUCLEOTIDE SEQUENCE</scope>
    <source>
        <strain evidence="2">CBS 675.92</strain>
    </source>
</reference>
<keyword evidence="3" id="KW-1185">Reference proteome</keyword>
<dbReference type="Pfam" id="PF00069">
    <property type="entry name" value="Pkinase"/>
    <property type="match status" value="1"/>
</dbReference>
<dbReference type="OrthoDB" id="4062651at2759"/>
<dbReference type="InterPro" id="IPR052751">
    <property type="entry name" value="Plant_MAPKKK"/>
</dbReference>
<dbReference type="SUPFAM" id="SSF56112">
    <property type="entry name" value="Protein kinase-like (PK-like)"/>
    <property type="match status" value="1"/>
</dbReference>
<accession>A0A6A5U8Y8</accession>
<dbReference type="GO" id="GO:0007165">
    <property type="term" value="P:signal transduction"/>
    <property type="evidence" value="ECO:0007669"/>
    <property type="project" value="TreeGrafter"/>
</dbReference>
<evidence type="ECO:0000313" key="3">
    <source>
        <dbReference type="Proteomes" id="UP000800035"/>
    </source>
</evidence>
<dbReference type="SMART" id="SM00220">
    <property type="entry name" value="S_TKc"/>
    <property type="match status" value="1"/>
</dbReference>
<dbReference type="InterPro" id="IPR011009">
    <property type="entry name" value="Kinase-like_dom_sf"/>
</dbReference>
<keyword evidence="2" id="KW-0808">Transferase</keyword>
<feature type="domain" description="Protein kinase" evidence="1">
    <location>
        <begin position="1"/>
        <end position="183"/>
    </location>
</feature>
<name>A0A6A5U8Y8_9PLEO</name>
<sequence length="191" mass="20821">MTLSAYLKDSSVQVSENSVVPLSADVAAGLSAIHAHGLVHGDLKPENVLMVLRHGRFTCALADFGTCGTSGQSVEEHGIIPGTPGFRAPEYYESSHFHAWVNRPARDVYGLGLIVFSIVTNDRAPPFPSDSEKLQLDDVACLEYLRRRIVQISATGLPWDIIQYCVRANPEERSSLAFINSILRKAQGLDG</sequence>
<dbReference type="GO" id="GO:0004672">
    <property type="term" value="F:protein kinase activity"/>
    <property type="evidence" value="ECO:0007669"/>
    <property type="project" value="InterPro"/>
</dbReference>
<dbReference type="PANTHER" id="PTHR48011:SF4">
    <property type="entry name" value="MITOGEN-ACTIVATED PROTEIN KINASE KINASE KINASE 19"/>
    <property type="match status" value="1"/>
</dbReference>
<dbReference type="InterPro" id="IPR000719">
    <property type="entry name" value="Prot_kinase_dom"/>
</dbReference>
<dbReference type="GO" id="GO:0005524">
    <property type="term" value="F:ATP binding"/>
    <property type="evidence" value="ECO:0007669"/>
    <property type="project" value="InterPro"/>
</dbReference>
<dbReference type="PROSITE" id="PS50011">
    <property type="entry name" value="PROTEIN_KINASE_DOM"/>
    <property type="match status" value="1"/>
</dbReference>
<dbReference type="PROSITE" id="PS00108">
    <property type="entry name" value="PROTEIN_KINASE_ST"/>
    <property type="match status" value="1"/>
</dbReference>
<evidence type="ECO:0000313" key="2">
    <source>
        <dbReference type="EMBL" id="KAF1960302.1"/>
    </source>
</evidence>